<dbReference type="KEGG" id="lck:HN018_17180"/>
<dbReference type="Pfam" id="PF07372">
    <property type="entry name" value="DUF1491"/>
    <property type="match status" value="1"/>
</dbReference>
<dbReference type="RefSeq" id="WP_171832936.1">
    <property type="nucleotide sequence ID" value="NZ_CP053708.1"/>
</dbReference>
<evidence type="ECO:0000313" key="2">
    <source>
        <dbReference type="Proteomes" id="UP000500767"/>
    </source>
</evidence>
<sequence length="112" mass="12106">MSEARLKAGIWASAALRRAHQLGRSGMVLRKGDADAGGILVVLRDRDGRIVVLSQARTLDGDAAWHRGTGPAPVDQQAADIYVERQVGRDPDLWVLEIDGPDLTPPFEAIIV</sequence>
<dbReference type="InterPro" id="IPR009964">
    <property type="entry name" value="DUF1491"/>
</dbReference>
<gene>
    <name evidence="1" type="ORF">HN018_17180</name>
</gene>
<organism evidence="1 2">
    <name type="scientific">Lichenicola cladoniae</name>
    <dbReference type="NCBI Taxonomy" id="1484109"/>
    <lineage>
        <taxon>Bacteria</taxon>
        <taxon>Pseudomonadati</taxon>
        <taxon>Pseudomonadota</taxon>
        <taxon>Alphaproteobacteria</taxon>
        <taxon>Acetobacterales</taxon>
        <taxon>Acetobacteraceae</taxon>
        <taxon>Lichenicola</taxon>
    </lineage>
</organism>
<protein>
    <submittedName>
        <fullName evidence="1">DUF1491 family protein</fullName>
    </submittedName>
</protein>
<dbReference type="AlphaFoldDB" id="A0A6M8HTC7"/>
<accession>A0A6M8HTC7</accession>
<dbReference type="EMBL" id="CP053708">
    <property type="protein sequence ID" value="QKE91536.1"/>
    <property type="molecule type" value="Genomic_DNA"/>
</dbReference>
<proteinExistence type="predicted"/>
<name>A0A6M8HTC7_9PROT</name>
<dbReference type="Proteomes" id="UP000500767">
    <property type="component" value="Chromosome"/>
</dbReference>
<keyword evidence="2" id="KW-1185">Reference proteome</keyword>
<dbReference type="Gene3D" id="3.40.1530.20">
    <property type="entry name" value="Protein of unknown function (DUF1491)"/>
    <property type="match status" value="1"/>
</dbReference>
<reference evidence="1 2" key="1">
    <citation type="journal article" date="2014" name="World J. Microbiol. Biotechnol.">
        <title>Biodiversity and physiological characteristics of Antarctic and Arctic lichens-associated bacteria.</title>
        <authorList>
            <person name="Lee Y.M."/>
            <person name="Kim E.H."/>
            <person name="Lee H.K."/>
            <person name="Hong S.G."/>
        </authorList>
    </citation>
    <scope>NUCLEOTIDE SEQUENCE [LARGE SCALE GENOMIC DNA]</scope>
    <source>
        <strain evidence="1 2">PAMC 26569</strain>
    </source>
</reference>
<evidence type="ECO:0000313" key="1">
    <source>
        <dbReference type="EMBL" id="QKE91536.1"/>
    </source>
</evidence>